<dbReference type="Gene3D" id="1.10.150.50">
    <property type="entry name" value="Transcription Factor, Ets-1"/>
    <property type="match status" value="1"/>
</dbReference>
<reference evidence="2 3" key="1">
    <citation type="submission" date="2024-10" db="EMBL/GenBank/DDBJ databases">
        <title>Updated reference genomes for cyclostephanoid diatoms.</title>
        <authorList>
            <person name="Roberts W.R."/>
            <person name="Alverson A.J."/>
        </authorList>
    </citation>
    <scope>NUCLEOTIDE SEQUENCE [LARGE SCALE GENOMIC DNA]</scope>
    <source>
        <strain evidence="2 3">AJA232-27</strain>
    </source>
</reference>
<dbReference type="Pfam" id="PF05347">
    <property type="entry name" value="Complex1_LYR"/>
    <property type="match status" value="1"/>
</dbReference>
<evidence type="ECO:0000259" key="1">
    <source>
        <dbReference type="Pfam" id="PF05347"/>
    </source>
</evidence>
<dbReference type="InterPro" id="IPR008011">
    <property type="entry name" value="Complex1_LYR_dom"/>
</dbReference>
<feature type="domain" description="Complex 1 LYR protein" evidence="1">
    <location>
        <begin position="14"/>
        <end position="70"/>
    </location>
</feature>
<dbReference type="Proteomes" id="UP001530293">
    <property type="component" value="Unassembled WGS sequence"/>
</dbReference>
<dbReference type="EMBL" id="JALLBG020000108">
    <property type="protein sequence ID" value="KAL3764171.1"/>
    <property type="molecule type" value="Genomic_DNA"/>
</dbReference>
<name>A0ABD3MMV2_9STRA</name>
<accession>A0ABD3MMV2</accession>
<dbReference type="InterPro" id="IPR013761">
    <property type="entry name" value="SAM/pointed_sf"/>
</dbReference>
<dbReference type="AlphaFoldDB" id="A0ABD3MMV2"/>
<keyword evidence="3" id="KW-1185">Reference proteome</keyword>
<gene>
    <name evidence="2" type="ORF">ACHAWU_003983</name>
</gene>
<protein>
    <recommendedName>
        <fullName evidence="1">Complex 1 LYR protein domain-containing protein</fullName>
    </recommendedName>
</protein>
<sequence length="186" mass="22127">MLQQSHRNVDRSSILALLRRSIRCIQAMPDPNQRAAYRIYVRDAFHRHKWMPSNSREAIFAYRDGMDQVDQMEYYLKQVRIKRDENSQGSTASVESSKIVHTENETIENDTYSNHQRNSNNAISQWLLSHLPHLTPDDLEKYSRRLLEDGFDSVEFIEKELLVEDLDYMKKAHRRVIERYIKDKNA</sequence>
<evidence type="ECO:0000313" key="2">
    <source>
        <dbReference type="EMBL" id="KAL3764171.1"/>
    </source>
</evidence>
<organism evidence="2 3">
    <name type="scientific">Discostella pseudostelligera</name>
    <dbReference type="NCBI Taxonomy" id="259834"/>
    <lineage>
        <taxon>Eukaryota</taxon>
        <taxon>Sar</taxon>
        <taxon>Stramenopiles</taxon>
        <taxon>Ochrophyta</taxon>
        <taxon>Bacillariophyta</taxon>
        <taxon>Coscinodiscophyceae</taxon>
        <taxon>Thalassiosirophycidae</taxon>
        <taxon>Stephanodiscales</taxon>
        <taxon>Stephanodiscaceae</taxon>
        <taxon>Discostella</taxon>
    </lineage>
</organism>
<evidence type="ECO:0000313" key="3">
    <source>
        <dbReference type="Proteomes" id="UP001530293"/>
    </source>
</evidence>
<proteinExistence type="predicted"/>
<comment type="caution">
    <text evidence="2">The sequence shown here is derived from an EMBL/GenBank/DDBJ whole genome shotgun (WGS) entry which is preliminary data.</text>
</comment>